<dbReference type="EMBL" id="PVUF01000004">
    <property type="protein sequence ID" value="PRZ48292.1"/>
    <property type="molecule type" value="Genomic_DNA"/>
</dbReference>
<evidence type="ECO:0000313" key="2">
    <source>
        <dbReference type="EMBL" id="PRZ48292.1"/>
    </source>
</evidence>
<proteinExistence type="predicted"/>
<dbReference type="InterPro" id="IPR049809">
    <property type="entry name" value="YehF/YfeS-like_WGR"/>
</dbReference>
<dbReference type="Pfam" id="PF05406">
    <property type="entry name" value="WGR"/>
    <property type="match status" value="1"/>
</dbReference>
<evidence type="ECO:0000313" key="3">
    <source>
        <dbReference type="Proteomes" id="UP000237718"/>
    </source>
</evidence>
<evidence type="ECO:0000259" key="1">
    <source>
        <dbReference type="Pfam" id="PF05406"/>
    </source>
</evidence>
<dbReference type="Proteomes" id="UP000237718">
    <property type="component" value="Unassembled WGS sequence"/>
</dbReference>
<gene>
    <name evidence="2" type="ORF">CLV89_104117</name>
</gene>
<reference evidence="2 3" key="1">
    <citation type="submission" date="2018-03" db="EMBL/GenBank/DDBJ databases">
        <title>Genomic Encyclopedia of Archaeal and Bacterial Type Strains, Phase II (KMG-II): from individual species to whole genera.</title>
        <authorList>
            <person name="Goeker M."/>
        </authorList>
    </citation>
    <scope>NUCLEOTIDE SEQUENCE [LARGE SCALE GENOMIC DNA]</scope>
    <source>
        <strain evidence="2 3">DSM 25328</strain>
    </source>
</reference>
<sequence length="105" mass="11982">MDIGIATRHTGLTTFNGQARFTLYLRFEKFSHRDGQHRYLVLSLTQTLFGDWCVVQASGPIGQPGGQERRNYCSSLNEAQDLFETTRDRQVKRGFVPIPVQMGLF</sequence>
<protein>
    <submittedName>
        <fullName evidence="2">WGR domain-containing protein</fullName>
    </submittedName>
</protein>
<dbReference type="SUPFAM" id="SSF142921">
    <property type="entry name" value="WGR domain-like"/>
    <property type="match status" value="1"/>
</dbReference>
<name>A0A2T1AIB9_TRISK</name>
<dbReference type="InterPro" id="IPR036930">
    <property type="entry name" value="WGR_dom_sf"/>
</dbReference>
<dbReference type="AlphaFoldDB" id="A0A2T1AIB9"/>
<dbReference type="InterPro" id="IPR008893">
    <property type="entry name" value="WGR_domain"/>
</dbReference>
<organism evidence="2 3">
    <name type="scientific">Tritonibacter scottomollicae</name>
    <name type="common">Epibacterium scottomollicae</name>
    <dbReference type="NCBI Taxonomy" id="483013"/>
    <lineage>
        <taxon>Bacteria</taxon>
        <taxon>Pseudomonadati</taxon>
        <taxon>Pseudomonadota</taxon>
        <taxon>Alphaproteobacteria</taxon>
        <taxon>Rhodobacterales</taxon>
        <taxon>Paracoccaceae</taxon>
        <taxon>Tritonibacter</taxon>
    </lineage>
</organism>
<dbReference type="CDD" id="cd07996">
    <property type="entry name" value="WGR_MMR_like"/>
    <property type="match status" value="1"/>
</dbReference>
<accession>A0A2T1AIB9</accession>
<comment type="caution">
    <text evidence="2">The sequence shown here is derived from an EMBL/GenBank/DDBJ whole genome shotgun (WGS) entry which is preliminary data.</text>
</comment>
<feature type="domain" description="WGR" evidence="1">
    <location>
        <begin position="27"/>
        <end position="97"/>
    </location>
</feature>
<dbReference type="RefSeq" id="WP_243394972.1">
    <property type="nucleotide sequence ID" value="NZ_PVUF01000004.1"/>
</dbReference>